<evidence type="ECO:0000256" key="1">
    <source>
        <dbReference type="ARBA" id="ARBA00022729"/>
    </source>
</evidence>
<dbReference type="InterPro" id="IPR028994">
    <property type="entry name" value="Integrin_alpha_N"/>
</dbReference>
<accession>A0A820HRF2</accession>
<dbReference type="AlphaFoldDB" id="A0A820HRF2"/>
<feature type="non-terminal residue" evidence="2">
    <location>
        <position position="1"/>
    </location>
</feature>
<dbReference type="PANTHER" id="PTHR46580:SF4">
    <property type="entry name" value="ATP_GTP-BINDING PROTEIN"/>
    <property type="match status" value="1"/>
</dbReference>
<reference evidence="2" key="1">
    <citation type="submission" date="2021-02" db="EMBL/GenBank/DDBJ databases">
        <authorList>
            <person name="Nowell W R."/>
        </authorList>
    </citation>
    <scope>NUCLEOTIDE SEQUENCE</scope>
</reference>
<dbReference type="PANTHER" id="PTHR46580">
    <property type="entry name" value="SENSOR KINASE-RELATED"/>
    <property type="match status" value="1"/>
</dbReference>
<dbReference type="Gene3D" id="2.130.10.130">
    <property type="entry name" value="Integrin alpha, N-terminal"/>
    <property type="match status" value="1"/>
</dbReference>
<name>A0A820HRF2_9BILA</name>
<evidence type="ECO:0000313" key="3">
    <source>
        <dbReference type="Proteomes" id="UP000663874"/>
    </source>
</evidence>
<organism evidence="2 3">
    <name type="scientific">Rotaria sordida</name>
    <dbReference type="NCBI Taxonomy" id="392033"/>
    <lineage>
        <taxon>Eukaryota</taxon>
        <taxon>Metazoa</taxon>
        <taxon>Spiralia</taxon>
        <taxon>Gnathifera</taxon>
        <taxon>Rotifera</taxon>
        <taxon>Eurotatoria</taxon>
        <taxon>Bdelloidea</taxon>
        <taxon>Philodinida</taxon>
        <taxon>Philodinidae</taxon>
        <taxon>Rotaria</taxon>
    </lineage>
</organism>
<dbReference type="Pfam" id="PF13517">
    <property type="entry name" value="FG-GAP_3"/>
    <property type="match status" value="2"/>
</dbReference>
<sequence>GNGSHPCSVAIDDFNNDDSIDIAVANSATDTIGIFLGDGDGIFTIKATYSTGSNSHPQFIAVGNFSKENTVDIIVANSGTDNVILLEGYGDGTFSIKATHSTGHNSEPYSIAVGYFDDDTISDVVVINNGINSILVLRSYTIYLIANQTKYSADDKSFPYLIAVDDFNNDKQRDIVVTDFYWDSIDLFTGYGNGTFENQEASSVIEEVIATLLLIGDFNNDKQADIVVALYYTNELRIYLGDGTGNFDNGYICMVGNNSIPSS</sequence>
<proteinExistence type="predicted"/>
<evidence type="ECO:0008006" key="4">
    <source>
        <dbReference type="Google" id="ProtNLM"/>
    </source>
</evidence>
<dbReference type="InterPro" id="IPR013517">
    <property type="entry name" value="FG-GAP"/>
</dbReference>
<evidence type="ECO:0000313" key="2">
    <source>
        <dbReference type="EMBL" id="CAF4297226.1"/>
    </source>
</evidence>
<dbReference type="EMBL" id="CAJOBE010032568">
    <property type="protein sequence ID" value="CAF4297226.1"/>
    <property type="molecule type" value="Genomic_DNA"/>
</dbReference>
<dbReference type="Gene3D" id="2.30.30.100">
    <property type="match status" value="1"/>
</dbReference>
<dbReference type="Proteomes" id="UP000663874">
    <property type="component" value="Unassembled WGS sequence"/>
</dbReference>
<gene>
    <name evidence="2" type="ORF">FNK824_LOCUS40502</name>
</gene>
<protein>
    <recommendedName>
        <fullName evidence="4">VCBS repeat-containing protein</fullName>
    </recommendedName>
</protein>
<feature type="non-terminal residue" evidence="2">
    <location>
        <position position="263"/>
    </location>
</feature>
<dbReference type="SUPFAM" id="SSF69318">
    <property type="entry name" value="Integrin alpha N-terminal domain"/>
    <property type="match status" value="1"/>
</dbReference>
<keyword evidence="1" id="KW-0732">Signal</keyword>
<comment type="caution">
    <text evidence="2">The sequence shown here is derived from an EMBL/GenBank/DDBJ whole genome shotgun (WGS) entry which is preliminary data.</text>
</comment>